<dbReference type="InterPro" id="IPR007197">
    <property type="entry name" value="rSAM"/>
</dbReference>
<dbReference type="InterPro" id="IPR058240">
    <property type="entry name" value="rSAM_sf"/>
</dbReference>
<keyword evidence="13" id="KW-1185">Reference proteome</keyword>
<dbReference type="InterPro" id="IPR006638">
    <property type="entry name" value="Elp3/MiaA/NifB-like_rSAM"/>
</dbReference>
<dbReference type="Pfam" id="PF04055">
    <property type="entry name" value="Radical_SAM"/>
    <property type="match status" value="1"/>
</dbReference>
<dbReference type="SFLD" id="SFLDF00288">
    <property type="entry name" value="HemN-like__clustered_with_nucl"/>
    <property type="match status" value="1"/>
</dbReference>
<evidence type="ECO:0000259" key="11">
    <source>
        <dbReference type="PROSITE" id="PS51918"/>
    </source>
</evidence>
<evidence type="ECO:0000256" key="1">
    <source>
        <dbReference type="ARBA" id="ARBA00001966"/>
    </source>
</evidence>
<keyword evidence="7 10" id="KW-0408">Iron</keyword>
<dbReference type="SFLD" id="SFLDG01065">
    <property type="entry name" value="anaerobic_coproporphyrinogen-I"/>
    <property type="match status" value="1"/>
</dbReference>
<evidence type="ECO:0000256" key="10">
    <source>
        <dbReference type="RuleBase" id="RU364116"/>
    </source>
</evidence>
<keyword evidence="10" id="KW-0963">Cytoplasm</keyword>
<keyword evidence="10" id="KW-0004">4Fe-4S</keyword>
<dbReference type="InterPro" id="IPR004559">
    <property type="entry name" value="HemW-like"/>
</dbReference>
<keyword evidence="6 10" id="KW-0479">Metal-binding</keyword>
<dbReference type="SFLD" id="SFLDS00029">
    <property type="entry name" value="Radical_SAM"/>
    <property type="match status" value="1"/>
</dbReference>
<keyword evidence="4 10" id="KW-0349">Heme</keyword>
<sequence>MADIVEGGFGLYIHWPFCAAKCPYCDFNSHVTKAVDHGAWADAYVREIARLAAEMGERRLDSVYFGGGTPSLMEPATVQAILDAVRAGWSVANDWEVTLEANPTSVEASRFASYREAGVNRVSVGVQALDNASLKALGRLHSRDEALAALDVARSTFDRVSFDLIYARQGQSLSDWRDELLRGLDLGTDHLSLYQLTIEPGTAFWDRRQAGGLKGLPDEDLGADLYEATTEICADHGFEAYEVSNFARDGARSTHNLIYWNAGDWGGIGPGAHGRLTLSGERIATEQALLPRDWLAGVPDGRHESRQRLGSVDRANEYLMMGLRLRDGISLTRLESMAGRPLDAERLTDLEGYGLVERSESRLAVTEAGRMVLNRVVSELLLE</sequence>
<dbReference type="InterPro" id="IPR013785">
    <property type="entry name" value="Aldolase_TIM"/>
</dbReference>
<evidence type="ECO:0000256" key="2">
    <source>
        <dbReference type="ARBA" id="ARBA00006100"/>
    </source>
</evidence>
<comment type="function">
    <text evidence="10">Probably acts as a heme chaperone, transferring heme to an unknown acceptor. Binds one molecule of heme per monomer, possibly covalently. Binds 1 [4Fe-4S] cluster. The cluster is coordinated with 3 cysteines and an exchangeable S-adenosyl-L-methionine.</text>
</comment>
<dbReference type="SUPFAM" id="SSF102114">
    <property type="entry name" value="Radical SAM enzymes"/>
    <property type="match status" value="1"/>
</dbReference>
<proteinExistence type="inferred from homology"/>
<dbReference type="CDD" id="cd01335">
    <property type="entry name" value="Radical_SAM"/>
    <property type="match status" value="1"/>
</dbReference>
<dbReference type="Gene3D" id="3.20.20.70">
    <property type="entry name" value="Aldolase class I"/>
    <property type="match status" value="1"/>
</dbReference>
<dbReference type="Pfam" id="PF06969">
    <property type="entry name" value="HemN_C"/>
    <property type="match status" value="1"/>
</dbReference>
<comment type="cofactor">
    <cofactor evidence="1">
        <name>[4Fe-4S] cluster</name>
        <dbReference type="ChEBI" id="CHEBI:49883"/>
    </cofactor>
</comment>
<evidence type="ECO:0000313" key="13">
    <source>
        <dbReference type="Proteomes" id="UP001265259"/>
    </source>
</evidence>
<gene>
    <name evidence="12" type="primary">hemW</name>
    <name evidence="12" type="ORF">RM543_02230</name>
</gene>
<accession>A0ABU3DCQ4</accession>
<dbReference type="PANTHER" id="PTHR13932">
    <property type="entry name" value="COPROPORPHYRINIGEN III OXIDASE"/>
    <property type="match status" value="1"/>
</dbReference>
<evidence type="ECO:0000256" key="6">
    <source>
        <dbReference type="ARBA" id="ARBA00022723"/>
    </source>
</evidence>
<dbReference type="SMART" id="SM00729">
    <property type="entry name" value="Elp3"/>
    <property type="match status" value="1"/>
</dbReference>
<dbReference type="EMBL" id="JAVRHL010000001">
    <property type="protein sequence ID" value="MDT0681488.1"/>
    <property type="molecule type" value="Genomic_DNA"/>
</dbReference>
<dbReference type="Proteomes" id="UP001265259">
    <property type="component" value="Unassembled WGS sequence"/>
</dbReference>
<keyword evidence="8 10" id="KW-0411">Iron-sulfur</keyword>
<evidence type="ECO:0000313" key="12">
    <source>
        <dbReference type="EMBL" id="MDT0681488.1"/>
    </source>
</evidence>
<organism evidence="12 13">
    <name type="scientific">Tropicimonas omnivorans</name>
    <dbReference type="NCBI Taxonomy" id="3075590"/>
    <lineage>
        <taxon>Bacteria</taxon>
        <taxon>Pseudomonadati</taxon>
        <taxon>Pseudomonadota</taxon>
        <taxon>Alphaproteobacteria</taxon>
        <taxon>Rhodobacterales</taxon>
        <taxon>Roseobacteraceae</taxon>
        <taxon>Tropicimonas</taxon>
    </lineage>
</organism>
<keyword evidence="9 10" id="KW-0143">Chaperone</keyword>
<keyword evidence="5 10" id="KW-0949">S-adenosyl-L-methionine</keyword>
<feature type="domain" description="Radical SAM core" evidence="11">
    <location>
        <begin position="3"/>
        <end position="239"/>
    </location>
</feature>
<evidence type="ECO:0000256" key="4">
    <source>
        <dbReference type="ARBA" id="ARBA00022617"/>
    </source>
</evidence>
<dbReference type="InterPro" id="IPR034505">
    <property type="entry name" value="Coproporphyrinogen-III_oxidase"/>
</dbReference>
<comment type="subcellular location">
    <subcellularLocation>
        <location evidence="10">Cytoplasm</location>
    </subcellularLocation>
</comment>
<evidence type="ECO:0000256" key="3">
    <source>
        <dbReference type="ARBA" id="ARBA00017228"/>
    </source>
</evidence>
<comment type="caution">
    <text evidence="12">The sequence shown here is derived from an EMBL/GenBank/DDBJ whole genome shotgun (WGS) entry which is preliminary data.</text>
</comment>
<reference evidence="12 13" key="1">
    <citation type="submission" date="2023-09" db="EMBL/GenBank/DDBJ databases">
        <authorList>
            <person name="Rey-Velasco X."/>
        </authorList>
    </citation>
    <scope>NUCLEOTIDE SEQUENCE [LARGE SCALE GENOMIC DNA]</scope>
    <source>
        <strain evidence="12 13">F158</strain>
    </source>
</reference>
<evidence type="ECO:0000256" key="5">
    <source>
        <dbReference type="ARBA" id="ARBA00022691"/>
    </source>
</evidence>
<dbReference type="SFLD" id="SFLDF00562">
    <property type="entry name" value="HemN-like__clustered_with_heat"/>
    <property type="match status" value="1"/>
</dbReference>
<name>A0ABU3DCQ4_9RHOB</name>
<comment type="similarity">
    <text evidence="2">Belongs to the anaerobic coproporphyrinogen-III oxidase family. HemW subfamily.</text>
</comment>
<evidence type="ECO:0000256" key="8">
    <source>
        <dbReference type="ARBA" id="ARBA00023014"/>
    </source>
</evidence>
<dbReference type="PANTHER" id="PTHR13932:SF5">
    <property type="entry name" value="RADICAL S-ADENOSYL METHIONINE DOMAIN-CONTAINING PROTEIN 1, MITOCHONDRIAL"/>
    <property type="match status" value="1"/>
</dbReference>
<protein>
    <recommendedName>
        <fullName evidence="3 10">Heme chaperone HemW</fullName>
    </recommendedName>
</protein>
<evidence type="ECO:0000256" key="9">
    <source>
        <dbReference type="ARBA" id="ARBA00023186"/>
    </source>
</evidence>
<dbReference type="PROSITE" id="PS51918">
    <property type="entry name" value="RADICAL_SAM"/>
    <property type="match status" value="1"/>
</dbReference>
<dbReference type="InterPro" id="IPR010723">
    <property type="entry name" value="HemN_C"/>
</dbReference>
<dbReference type="NCBIfam" id="TIGR00539">
    <property type="entry name" value="hemN_rel"/>
    <property type="match status" value="1"/>
</dbReference>
<evidence type="ECO:0000256" key="7">
    <source>
        <dbReference type="ARBA" id="ARBA00023004"/>
    </source>
</evidence>